<dbReference type="Proteomes" id="UP000541444">
    <property type="component" value="Unassembled WGS sequence"/>
</dbReference>
<dbReference type="SMART" id="SM00220">
    <property type="entry name" value="S_TKc"/>
    <property type="match status" value="1"/>
</dbReference>
<comment type="caution">
    <text evidence="5">The sequence shown here is derived from an EMBL/GenBank/DDBJ whole genome shotgun (WGS) entry which is preliminary data.</text>
</comment>
<dbReference type="PANTHER" id="PTHR24056:SF221">
    <property type="entry name" value="OS02G0304500 PROTEIN"/>
    <property type="match status" value="1"/>
</dbReference>
<sequence>MNPVMQDDCLDEWPRINRWDKGKRLKNCKDQVAHNLPKSRQQIEFRTLQSINWHPWQRCSRATHVDYTRAQVISLKRVILYEGAHFRGAWYLGEWCTKQLIGQYTIPTNPPPTYIDGVPGDFIERLQAADWIDSIPFAFQGFTESNYTLFWRTVTLGYRIPEFFHVVNTDEVGPVGYTDRFHVPHPPQAGHHPGTYMITPYTRSIGLRDWYIDVAIPPRPRRQRLTIPAVDPSSLVDAGVLVPDDVTPAALSEMYTKQMCLNLGMRNVVYDYTFQREMFIQEREVIYEQAILERNKYESLLLQQQQQEQTFIAEHEVESDELRADVSYLQQLLHDHVKSYMQQLLLDFGLANYFNPNHKRLLTSRVVTLWYRAPELLLGATDYGVGIDLWSAGCLMAEMFAGRPIMPGRTEISINSLILLIWLSNNIGFSSCVDFPSSSFGLLTMLLALDPSYRGTASSALHNEFFTASPKACDLSGLPVIYKEDEEPDHTSDRKNLKFVGNNAQLIKVSLFHHRQRSSKLKQRSRTHNKKDSATEKSKGDSGSSKELLKILASCSVVEGFEVSD</sequence>
<keyword evidence="1" id="KW-0547">Nucleotide-binding</keyword>
<dbReference type="Gene3D" id="1.10.510.10">
    <property type="entry name" value="Transferase(Phosphotransferase) domain 1"/>
    <property type="match status" value="1"/>
</dbReference>
<feature type="region of interest" description="Disordered" evidence="3">
    <location>
        <begin position="514"/>
        <end position="545"/>
    </location>
</feature>
<keyword evidence="6" id="KW-1185">Reference proteome</keyword>
<dbReference type="PROSITE" id="PS50011">
    <property type="entry name" value="PROTEIN_KINASE_DOM"/>
    <property type="match status" value="1"/>
</dbReference>
<dbReference type="InterPro" id="IPR011009">
    <property type="entry name" value="Kinase-like_dom_sf"/>
</dbReference>
<evidence type="ECO:0000313" key="6">
    <source>
        <dbReference type="Proteomes" id="UP000541444"/>
    </source>
</evidence>
<evidence type="ECO:0000256" key="2">
    <source>
        <dbReference type="ARBA" id="ARBA00022840"/>
    </source>
</evidence>
<protein>
    <recommendedName>
        <fullName evidence="4">Protein kinase domain-containing protein</fullName>
    </recommendedName>
</protein>
<evidence type="ECO:0000256" key="1">
    <source>
        <dbReference type="ARBA" id="ARBA00022741"/>
    </source>
</evidence>
<dbReference type="GO" id="GO:0005634">
    <property type="term" value="C:nucleus"/>
    <property type="evidence" value="ECO:0007669"/>
    <property type="project" value="TreeGrafter"/>
</dbReference>
<evidence type="ECO:0000259" key="4">
    <source>
        <dbReference type="PROSITE" id="PS50011"/>
    </source>
</evidence>
<dbReference type="AlphaFoldDB" id="A0A7J7N3Y2"/>
<dbReference type="GO" id="GO:0005524">
    <property type="term" value="F:ATP binding"/>
    <property type="evidence" value="ECO:0007669"/>
    <property type="project" value="UniProtKB-KW"/>
</dbReference>
<dbReference type="PANTHER" id="PTHR24056">
    <property type="entry name" value="CELL DIVISION PROTEIN KINASE"/>
    <property type="match status" value="1"/>
</dbReference>
<reference evidence="5 6" key="1">
    <citation type="journal article" date="2020" name="IScience">
        <title>Genome Sequencing of the Endangered Kingdonia uniflora (Circaeasteraceae, Ranunculales) Reveals Potential Mechanisms of Evolutionary Specialization.</title>
        <authorList>
            <person name="Sun Y."/>
            <person name="Deng T."/>
            <person name="Zhang A."/>
            <person name="Moore M.J."/>
            <person name="Landis J.B."/>
            <person name="Lin N."/>
            <person name="Zhang H."/>
            <person name="Zhang X."/>
            <person name="Huang J."/>
            <person name="Zhang X."/>
            <person name="Sun H."/>
            <person name="Wang H."/>
        </authorList>
    </citation>
    <scope>NUCLEOTIDE SEQUENCE [LARGE SCALE GENOMIC DNA]</scope>
    <source>
        <strain evidence="5">TB1705</strain>
        <tissue evidence="5">Leaf</tissue>
    </source>
</reference>
<dbReference type="EMBL" id="JACGCM010001091">
    <property type="protein sequence ID" value="KAF6161827.1"/>
    <property type="molecule type" value="Genomic_DNA"/>
</dbReference>
<dbReference type="SUPFAM" id="SSF56112">
    <property type="entry name" value="Protein kinase-like (PK-like)"/>
    <property type="match status" value="1"/>
</dbReference>
<proteinExistence type="predicted"/>
<name>A0A7J7N3Y2_9MAGN</name>
<evidence type="ECO:0000313" key="5">
    <source>
        <dbReference type="EMBL" id="KAF6161827.1"/>
    </source>
</evidence>
<evidence type="ECO:0000256" key="3">
    <source>
        <dbReference type="SAM" id="MobiDB-lite"/>
    </source>
</evidence>
<feature type="domain" description="Protein kinase" evidence="4">
    <location>
        <begin position="166"/>
        <end position="466"/>
    </location>
</feature>
<keyword evidence="2" id="KW-0067">ATP-binding</keyword>
<dbReference type="InterPro" id="IPR050108">
    <property type="entry name" value="CDK"/>
</dbReference>
<gene>
    <name evidence="5" type="ORF">GIB67_029912</name>
</gene>
<feature type="compositionally biased region" description="Basic residues" evidence="3">
    <location>
        <begin position="514"/>
        <end position="529"/>
    </location>
</feature>
<dbReference type="Pfam" id="PF00069">
    <property type="entry name" value="Pkinase"/>
    <property type="match status" value="1"/>
</dbReference>
<dbReference type="OrthoDB" id="1733191at2759"/>
<dbReference type="InterPro" id="IPR000719">
    <property type="entry name" value="Prot_kinase_dom"/>
</dbReference>
<dbReference type="GO" id="GO:0008353">
    <property type="term" value="F:RNA polymerase II CTD heptapeptide repeat kinase activity"/>
    <property type="evidence" value="ECO:0007669"/>
    <property type="project" value="TreeGrafter"/>
</dbReference>
<feature type="compositionally biased region" description="Basic and acidic residues" evidence="3">
    <location>
        <begin position="530"/>
        <end position="540"/>
    </location>
</feature>
<dbReference type="GO" id="GO:0000307">
    <property type="term" value="C:cyclin-dependent protein kinase holoenzyme complex"/>
    <property type="evidence" value="ECO:0007669"/>
    <property type="project" value="TreeGrafter"/>
</dbReference>
<dbReference type="GO" id="GO:0032968">
    <property type="term" value="P:positive regulation of transcription elongation by RNA polymerase II"/>
    <property type="evidence" value="ECO:0007669"/>
    <property type="project" value="TreeGrafter"/>
</dbReference>
<organism evidence="5 6">
    <name type="scientific">Kingdonia uniflora</name>
    <dbReference type="NCBI Taxonomy" id="39325"/>
    <lineage>
        <taxon>Eukaryota</taxon>
        <taxon>Viridiplantae</taxon>
        <taxon>Streptophyta</taxon>
        <taxon>Embryophyta</taxon>
        <taxon>Tracheophyta</taxon>
        <taxon>Spermatophyta</taxon>
        <taxon>Magnoliopsida</taxon>
        <taxon>Ranunculales</taxon>
        <taxon>Circaeasteraceae</taxon>
        <taxon>Kingdonia</taxon>
    </lineage>
</organism>
<accession>A0A7J7N3Y2</accession>